<gene>
    <name evidence="1" type="ORF">Acr_00g0009820</name>
</gene>
<dbReference type="EMBL" id="BJWL01000106">
    <property type="protein sequence ID" value="GFS30050.1"/>
    <property type="molecule type" value="Genomic_DNA"/>
</dbReference>
<protein>
    <submittedName>
        <fullName evidence="1">Uncharacterized protein</fullName>
    </submittedName>
</protein>
<reference evidence="2" key="1">
    <citation type="submission" date="2019-07" db="EMBL/GenBank/DDBJ databases">
        <title>De Novo Assembly of kiwifruit Actinidia rufa.</title>
        <authorList>
            <person name="Sugita-Konishi S."/>
            <person name="Sato K."/>
            <person name="Mori E."/>
            <person name="Abe Y."/>
            <person name="Kisaki G."/>
            <person name="Hamano K."/>
            <person name="Suezawa K."/>
            <person name="Otani M."/>
            <person name="Fukuda T."/>
            <person name="Manabe T."/>
            <person name="Gomi K."/>
            <person name="Tabuchi M."/>
            <person name="Akimitsu K."/>
            <person name="Kataoka I."/>
        </authorList>
    </citation>
    <scope>NUCLEOTIDE SEQUENCE [LARGE SCALE GENOMIC DNA]</scope>
    <source>
        <strain evidence="2">cv. Fuchu</strain>
    </source>
</reference>
<evidence type="ECO:0000313" key="2">
    <source>
        <dbReference type="Proteomes" id="UP000585474"/>
    </source>
</evidence>
<accession>A0A7J0DAG9</accession>
<sequence length="121" mass="13165">MFWLLEVPPGSQTSRGDLGSQIFSDLHSWFSMVTDGEFPCDLTEVLSGGASQGFNLVVVLDLSGFGFPAMFTDAVRGLLYGPFVPNLGFGLFRRLLTWLFEVFVVTVLFVGSNSPCSDLDG</sequence>
<keyword evidence="2" id="KW-1185">Reference proteome</keyword>
<proteinExistence type="predicted"/>
<organism evidence="1 2">
    <name type="scientific">Actinidia rufa</name>
    <dbReference type="NCBI Taxonomy" id="165716"/>
    <lineage>
        <taxon>Eukaryota</taxon>
        <taxon>Viridiplantae</taxon>
        <taxon>Streptophyta</taxon>
        <taxon>Embryophyta</taxon>
        <taxon>Tracheophyta</taxon>
        <taxon>Spermatophyta</taxon>
        <taxon>Magnoliopsida</taxon>
        <taxon>eudicotyledons</taxon>
        <taxon>Gunneridae</taxon>
        <taxon>Pentapetalae</taxon>
        <taxon>asterids</taxon>
        <taxon>Ericales</taxon>
        <taxon>Actinidiaceae</taxon>
        <taxon>Actinidia</taxon>
    </lineage>
</organism>
<comment type="caution">
    <text evidence="1">The sequence shown here is derived from an EMBL/GenBank/DDBJ whole genome shotgun (WGS) entry which is preliminary data.</text>
</comment>
<evidence type="ECO:0000313" key="1">
    <source>
        <dbReference type="EMBL" id="GFS30050.1"/>
    </source>
</evidence>
<dbReference type="Proteomes" id="UP000585474">
    <property type="component" value="Unassembled WGS sequence"/>
</dbReference>
<name>A0A7J0DAG9_9ERIC</name>
<dbReference type="AlphaFoldDB" id="A0A7J0DAG9"/>